<feature type="domain" description="Major facilitator superfamily (MFS) profile" evidence="6">
    <location>
        <begin position="18"/>
        <end position="392"/>
    </location>
</feature>
<dbReference type="RefSeq" id="WP_015236149.1">
    <property type="nucleotide sequence ID" value="NC_019793.1"/>
</dbReference>
<evidence type="ECO:0000256" key="2">
    <source>
        <dbReference type="ARBA" id="ARBA00022692"/>
    </source>
</evidence>
<dbReference type="eggNOG" id="COG0738">
    <property type="taxonomic scope" value="Bacteria"/>
</dbReference>
<dbReference type="HOGENOM" id="CLU_035309_1_1_0"/>
<dbReference type="EMBL" id="CP003382">
    <property type="protein sequence ID" value="AFZ67847.1"/>
    <property type="molecule type" value="Genomic_DNA"/>
</dbReference>
<feature type="transmembrane region" description="Helical" evidence="5">
    <location>
        <begin position="337"/>
        <end position="359"/>
    </location>
</feature>
<dbReference type="PANTHER" id="PTHR23514:SF13">
    <property type="entry name" value="INNER MEMBRANE PROTEIN YBJJ"/>
    <property type="match status" value="1"/>
</dbReference>
<dbReference type="InterPro" id="IPR036259">
    <property type="entry name" value="MFS_trans_sf"/>
</dbReference>
<name>L0A3S9_DEIPD</name>
<evidence type="ECO:0000256" key="4">
    <source>
        <dbReference type="ARBA" id="ARBA00023136"/>
    </source>
</evidence>
<dbReference type="GO" id="GO:0022857">
    <property type="term" value="F:transmembrane transporter activity"/>
    <property type="evidence" value="ECO:0007669"/>
    <property type="project" value="InterPro"/>
</dbReference>
<feature type="transmembrane region" description="Helical" evidence="5">
    <location>
        <begin position="52"/>
        <end position="71"/>
    </location>
</feature>
<dbReference type="InterPro" id="IPR011701">
    <property type="entry name" value="MFS"/>
</dbReference>
<evidence type="ECO:0000256" key="1">
    <source>
        <dbReference type="ARBA" id="ARBA00004141"/>
    </source>
</evidence>
<dbReference type="InterPro" id="IPR051788">
    <property type="entry name" value="MFS_Transporter"/>
</dbReference>
<keyword evidence="8" id="KW-1185">Reference proteome</keyword>
<dbReference type="KEGG" id="dpd:Deipe_2369"/>
<dbReference type="PROSITE" id="PS50850">
    <property type="entry name" value="MFS"/>
    <property type="match status" value="1"/>
</dbReference>
<keyword evidence="3 5" id="KW-1133">Transmembrane helix</keyword>
<feature type="transmembrane region" description="Helical" evidence="5">
    <location>
        <begin position="172"/>
        <end position="194"/>
    </location>
</feature>
<dbReference type="OrthoDB" id="9810941at2"/>
<accession>L0A3S9</accession>
<dbReference type="Pfam" id="PF07690">
    <property type="entry name" value="MFS_1"/>
    <property type="match status" value="1"/>
</dbReference>
<dbReference type="GO" id="GO:0016020">
    <property type="term" value="C:membrane"/>
    <property type="evidence" value="ECO:0007669"/>
    <property type="project" value="UniProtKB-SubCell"/>
</dbReference>
<dbReference type="Proteomes" id="UP000010467">
    <property type="component" value="Chromosome"/>
</dbReference>
<evidence type="ECO:0000256" key="3">
    <source>
        <dbReference type="ARBA" id="ARBA00022989"/>
    </source>
</evidence>
<dbReference type="SUPFAM" id="SSF103473">
    <property type="entry name" value="MFS general substrate transporter"/>
    <property type="match status" value="1"/>
</dbReference>
<evidence type="ECO:0000259" key="6">
    <source>
        <dbReference type="PROSITE" id="PS50850"/>
    </source>
</evidence>
<dbReference type="PANTHER" id="PTHR23514">
    <property type="entry name" value="BYPASS OF STOP CODON PROTEIN 6"/>
    <property type="match status" value="1"/>
</dbReference>
<feature type="transmembrane region" description="Helical" evidence="5">
    <location>
        <begin position="20"/>
        <end position="40"/>
    </location>
</feature>
<dbReference type="AlphaFoldDB" id="L0A3S9"/>
<dbReference type="Gene3D" id="1.20.1250.20">
    <property type="entry name" value="MFS general substrate transporter like domains"/>
    <property type="match status" value="2"/>
</dbReference>
<gene>
    <name evidence="7" type="ordered locus">Deipe_2369</name>
</gene>
<keyword evidence="4 5" id="KW-0472">Membrane</keyword>
<evidence type="ECO:0000256" key="5">
    <source>
        <dbReference type="SAM" id="Phobius"/>
    </source>
</evidence>
<dbReference type="InterPro" id="IPR020846">
    <property type="entry name" value="MFS_dom"/>
</dbReference>
<organism evidence="7 8">
    <name type="scientific">Deinococcus peraridilitoris (strain DSM 19664 / LMG 22246 / CIP 109416 / KR-200)</name>
    <dbReference type="NCBI Taxonomy" id="937777"/>
    <lineage>
        <taxon>Bacteria</taxon>
        <taxon>Thermotogati</taxon>
        <taxon>Deinococcota</taxon>
        <taxon>Deinococci</taxon>
        <taxon>Deinococcales</taxon>
        <taxon>Deinococcaceae</taxon>
        <taxon>Deinococcus</taxon>
    </lineage>
</organism>
<feature type="transmembrane region" description="Helical" evidence="5">
    <location>
        <begin position="147"/>
        <end position="166"/>
    </location>
</feature>
<sequence>MSATELSPPNSASVAIRGRWGTSAVFFLNGFVFASWVLHVPTMRDKLNLSPAVLGLALLAIAVGSLLTMPLTGTLVARFGSQLVTRLFALVNPLVLLPLLLAPNLGTQVVALALYGAVSGGLDVAMNAQGVAVERALKKAVLSSFHAWWSLGGLAGAGLGSLLLSLGVAPLWHVSSVALPFVLVALLAGTILLPPRFDLHENTPEKPRQRGIPRVIVLLGALGFVGLLGEGAVADWSAVYYRDYLGASIGGAGVGYVAFIFAMTVGRMLGDQARAKLGGQWVLRGGAALSSLGLLAALLSPSPLLAALGFAASGLGIANIVPVLFDAASRAGNAGPAIAQVSTIAYLGFLAGPPVVGFVAEATSLGLALGLVAGLIALVALLGGLAWRPARH</sequence>
<feature type="transmembrane region" description="Helical" evidence="5">
    <location>
        <begin position="215"/>
        <end position="238"/>
    </location>
</feature>
<protein>
    <submittedName>
        <fullName evidence="7">Nitrate/nitrite transporter</fullName>
    </submittedName>
</protein>
<dbReference type="CDD" id="cd17393">
    <property type="entry name" value="MFS_MosC_like"/>
    <property type="match status" value="1"/>
</dbReference>
<comment type="subcellular location">
    <subcellularLocation>
        <location evidence="1">Membrane</location>
        <topology evidence="1">Multi-pass membrane protein</topology>
    </subcellularLocation>
</comment>
<feature type="transmembrane region" description="Helical" evidence="5">
    <location>
        <begin position="244"/>
        <end position="269"/>
    </location>
</feature>
<keyword evidence="2 5" id="KW-0812">Transmembrane</keyword>
<dbReference type="PATRIC" id="fig|937777.3.peg.2371"/>
<feature type="transmembrane region" description="Helical" evidence="5">
    <location>
        <begin position="281"/>
        <end position="299"/>
    </location>
</feature>
<evidence type="ECO:0000313" key="7">
    <source>
        <dbReference type="EMBL" id="AFZ67847.1"/>
    </source>
</evidence>
<feature type="transmembrane region" description="Helical" evidence="5">
    <location>
        <begin position="365"/>
        <end position="387"/>
    </location>
</feature>
<evidence type="ECO:0000313" key="8">
    <source>
        <dbReference type="Proteomes" id="UP000010467"/>
    </source>
</evidence>
<proteinExistence type="predicted"/>
<reference evidence="8" key="1">
    <citation type="submission" date="2012-03" db="EMBL/GenBank/DDBJ databases">
        <title>Complete sequence of chromosome of Deinococcus peraridilitoris DSM 19664.</title>
        <authorList>
            <person name="Lucas S."/>
            <person name="Copeland A."/>
            <person name="Lapidus A."/>
            <person name="Glavina del Rio T."/>
            <person name="Dalin E."/>
            <person name="Tice H."/>
            <person name="Bruce D."/>
            <person name="Goodwin L."/>
            <person name="Pitluck S."/>
            <person name="Peters L."/>
            <person name="Mikhailova N."/>
            <person name="Lu M."/>
            <person name="Kyrpides N."/>
            <person name="Mavromatis K."/>
            <person name="Ivanova N."/>
            <person name="Brettin T."/>
            <person name="Detter J.C."/>
            <person name="Han C."/>
            <person name="Larimer F."/>
            <person name="Land M."/>
            <person name="Hauser L."/>
            <person name="Markowitz V."/>
            <person name="Cheng J.-F."/>
            <person name="Hugenholtz P."/>
            <person name="Woyke T."/>
            <person name="Wu D."/>
            <person name="Pukall R."/>
            <person name="Steenblock K."/>
            <person name="Brambilla E."/>
            <person name="Klenk H.-P."/>
            <person name="Eisen J.A."/>
        </authorList>
    </citation>
    <scope>NUCLEOTIDE SEQUENCE [LARGE SCALE GENOMIC DNA]</scope>
    <source>
        <strain evidence="8">DSM 19664 / LMG 22246 / CIP 109416 / KR-200</strain>
    </source>
</reference>
<feature type="transmembrane region" description="Helical" evidence="5">
    <location>
        <begin position="305"/>
        <end position="325"/>
    </location>
</feature>